<gene>
    <name evidence="1" type="ORF">F9K24_22365</name>
</gene>
<evidence type="ECO:0000313" key="1">
    <source>
        <dbReference type="EMBL" id="KAB2927907.1"/>
    </source>
</evidence>
<name>A0A833LV26_9LEPT</name>
<proteinExistence type="predicted"/>
<comment type="caution">
    <text evidence="1">The sequence shown here is derived from an EMBL/GenBank/DDBJ whole genome shotgun (WGS) entry which is preliminary data.</text>
</comment>
<dbReference type="EMBL" id="WBUI01000062">
    <property type="protein sequence ID" value="KAB2927907.1"/>
    <property type="molecule type" value="Genomic_DNA"/>
</dbReference>
<sequence>MAAKQQPIETVCSDSNRQPVIAGAVIRETSNSSLFPMKPGFIDNFSPAVKNSGFFFWTLIVLLLHTERTHSTVLIREAAAASSLRRARSSFGNRHDTAWKTAVT</sequence>
<reference evidence="1 2" key="1">
    <citation type="submission" date="2019-10" db="EMBL/GenBank/DDBJ databases">
        <title>Extracellular Electron Transfer in a Candidatus Methanoperedens spp. Enrichment Culture.</title>
        <authorList>
            <person name="Berger S."/>
            <person name="Rangel Shaw D."/>
            <person name="Berben T."/>
            <person name="In 'T Zandt M."/>
            <person name="Frank J."/>
            <person name="Reimann J."/>
            <person name="Jetten M.S.M."/>
            <person name="Welte C.U."/>
        </authorList>
    </citation>
    <scope>NUCLEOTIDE SEQUENCE [LARGE SCALE GENOMIC DNA]</scope>
    <source>
        <strain evidence="1">SB12</strain>
    </source>
</reference>
<accession>A0A833LV26</accession>
<evidence type="ECO:0000313" key="2">
    <source>
        <dbReference type="Proteomes" id="UP000460298"/>
    </source>
</evidence>
<organism evidence="1 2">
    <name type="scientific">Leptonema illini</name>
    <dbReference type="NCBI Taxonomy" id="183"/>
    <lineage>
        <taxon>Bacteria</taxon>
        <taxon>Pseudomonadati</taxon>
        <taxon>Spirochaetota</taxon>
        <taxon>Spirochaetia</taxon>
        <taxon>Leptospirales</taxon>
        <taxon>Leptospiraceae</taxon>
        <taxon>Leptonema</taxon>
    </lineage>
</organism>
<protein>
    <submittedName>
        <fullName evidence="1">Uncharacterized protein</fullName>
    </submittedName>
</protein>
<dbReference type="Proteomes" id="UP000460298">
    <property type="component" value="Unassembled WGS sequence"/>
</dbReference>
<dbReference type="AlphaFoldDB" id="A0A833LV26"/>